<evidence type="ECO:0000256" key="3">
    <source>
        <dbReference type="ARBA" id="ARBA00013368"/>
    </source>
</evidence>
<dbReference type="Proteomes" id="UP001316189">
    <property type="component" value="Chromosome"/>
</dbReference>
<keyword evidence="8" id="KW-1185">Reference proteome</keyword>
<accession>A0ABY5KZ40</accession>
<dbReference type="PANTHER" id="PTHR32114:SF2">
    <property type="entry name" value="ABC TRANSPORTER ABCH.3"/>
    <property type="match status" value="1"/>
</dbReference>
<protein>
    <recommendedName>
        <fullName evidence="3">Nuclease SbcCD subunit C</fullName>
    </recommendedName>
</protein>
<organism evidence="7 8">
    <name type="scientific">Cellulomonas chengniuliangii</name>
    <dbReference type="NCBI Taxonomy" id="2968084"/>
    <lineage>
        <taxon>Bacteria</taxon>
        <taxon>Bacillati</taxon>
        <taxon>Actinomycetota</taxon>
        <taxon>Actinomycetes</taxon>
        <taxon>Micrococcales</taxon>
        <taxon>Cellulomonadaceae</taxon>
        <taxon>Cellulomonas</taxon>
    </lineage>
</organism>
<evidence type="ECO:0000256" key="1">
    <source>
        <dbReference type="ARBA" id="ARBA00006930"/>
    </source>
</evidence>
<sequence length="1039" mass="110009">MYLRTLELQAIGPFADRFTIDFTAVGASGLFLLEGPTGAGKSTIIDAVVFALYGKVASPAASEERLRSAFASEDVESVVDLVFETGAGVFRVRRTPAYDRPKKRGTGTARQQSTVRLWRLPVEAVDDADATEGEILSTRLDEAGAELQRIIGLDRAQFVQTIVLPQGEFASFLRADPEHRRGLLQKIFGTEVYERVQQRLEEMRREAQRTVADARGVLRSAVAHFAGAAALDDAAAAELESAAAEEPRHAVELAQAHVERLTEHAAHSGAAQASGEHAAAEARTALDALTATATALARRERLRTEWDELEARSGAHAKDVLRRDRGRRALAVRSLMTGLDTAVHAQATAEAAVRAAVAEAPAGLLPPTPRAFGLLGRQVQELPGDEAVDPTHLVAQLTASLSEARRRDERTSATLSRLVTLEGELPDRRRAVRDLRASVLTARSEADRLAVELTTRPAERAEIVSALATATELMSELSGRRAEEKAADALLAAAGAAERTAEELAAATRARDAAAVAAHRAVEREAQARDARIAGIAGELAGGLAPGDPCPVCGAREHPAKAPADAGGVSPEDVDRASEDRARAEESLAEQAAEVAALTERLAAAQEAAEGLTLEQAKGRLAEARMLVSIAESGERDRDAAQAALAAHDEETQIAQGRRGELERLCASEQARLVALEESLARDEREVEEARGDHHTVQARHDGLRARIASSTAVLDALAEVDRATRDRIVRTTELEECLAENGFLDAEDARASLLAPTALTELESTVRRHEAAVERVRAGLADPALAPLPEDGPDAAELEARVAAARAEHTARAAEASRLAGAAALAAERAAVAQASLEQVAGASAALEAALAEAAPVTRVAGLAAASGADNARALTLATFVLVRRFEDVVAAANDRLAVMSDGRFELVRSEEREDVRTRRTGLSMRVIDHRTETARDPRTLSGGETFYVSLCLALGMADVVTAEAGGIDLGTLFVDEGFGSLDPHTLDAVLAELGRLRAGGRVVGVVSHVEALKASIAERIEVRRLPDGASTLTVRAG</sequence>
<feature type="domain" description="Rad50/SbcC-type AAA" evidence="6">
    <location>
        <begin position="6"/>
        <end position="208"/>
    </location>
</feature>
<name>A0ABY5KZ40_9CELL</name>
<evidence type="ECO:0000313" key="7">
    <source>
        <dbReference type="EMBL" id="UUI75434.1"/>
    </source>
</evidence>
<gene>
    <name evidence="7" type="ORF">NP064_00435</name>
</gene>
<dbReference type="InterPro" id="IPR038729">
    <property type="entry name" value="Rad50/SbcC_AAA"/>
</dbReference>
<dbReference type="RefSeq" id="WP_227568470.1">
    <property type="nucleotide sequence ID" value="NZ_CP101988.1"/>
</dbReference>
<evidence type="ECO:0000313" key="8">
    <source>
        <dbReference type="Proteomes" id="UP001316189"/>
    </source>
</evidence>
<dbReference type="PANTHER" id="PTHR32114">
    <property type="entry name" value="ABC TRANSPORTER ABCH.3"/>
    <property type="match status" value="1"/>
</dbReference>
<dbReference type="Pfam" id="PF13558">
    <property type="entry name" value="SbcC_Walker_B"/>
    <property type="match status" value="1"/>
</dbReference>
<keyword evidence="4" id="KW-0175">Coiled coil</keyword>
<evidence type="ECO:0000256" key="5">
    <source>
        <dbReference type="SAM" id="MobiDB-lite"/>
    </source>
</evidence>
<dbReference type="InterPro" id="IPR027417">
    <property type="entry name" value="P-loop_NTPase"/>
</dbReference>
<dbReference type="Pfam" id="PF13476">
    <property type="entry name" value="AAA_23"/>
    <property type="match status" value="1"/>
</dbReference>
<comment type="subunit">
    <text evidence="2">Heterodimer of SbcC and SbcD.</text>
</comment>
<evidence type="ECO:0000256" key="2">
    <source>
        <dbReference type="ARBA" id="ARBA00011322"/>
    </source>
</evidence>
<dbReference type="EMBL" id="CP101988">
    <property type="protein sequence ID" value="UUI75434.1"/>
    <property type="molecule type" value="Genomic_DNA"/>
</dbReference>
<proteinExistence type="inferred from homology"/>
<evidence type="ECO:0000259" key="6">
    <source>
        <dbReference type="Pfam" id="PF13476"/>
    </source>
</evidence>
<dbReference type="Gene3D" id="3.40.50.300">
    <property type="entry name" value="P-loop containing nucleotide triphosphate hydrolases"/>
    <property type="match status" value="2"/>
</dbReference>
<feature type="region of interest" description="Disordered" evidence="5">
    <location>
        <begin position="555"/>
        <end position="588"/>
    </location>
</feature>
<dbReference type="SUPFAM" id="SSF52540">
    <property type="entry name" value="P-loop containing nucleoside triphosphate hydrolases"/>
    <property type="match status" value="1"/>
</dbReference>
<evidence type="ECO:0000256" key="4">
    <source>
        <dbReference type="SAM" id="Coils"/>
    </source>
</evidence>
<reference evidence="7 8" key="1">
    <citation type="submission" date="2022-07" db="EMBL/GenBank/DDBJ databases">
        <title>Novel species in genus cellulomonas.</title>
        <authorList>
            <person name="Ye L."/>
        </authorList>
    </citation>
    <scope>NUCLEOTIDE SEQUENCE [LARGE SCALE GENOMIC DNA]</scope>
    <source>
        <strain evidence="8">zg-Y338</strain>
    </source>
</reference>
<feature type="compositionally biased region" description="Basic and acidic residues" evidence="5">
    <location>
        <begin position="573"/>
        <end position="586"/>
    </location>
</feature>
<feature type="coiled-coil region" evidence="4">
    <location>
        <begin position="659"/>
        <end position="693"/>
    </location>
</feature>
<comment type="similarity">
    <text evidence="1">Belongs to the SMC family. SbcC subfamily.</text>
</comment>